<dbReference type="InterPro" id="IPR013201">
    <property type="entry name" value="Prot_inhib_I29"/>
</dbReference>
<proteinExistence type="predicted"/>
<name>B8AZI7_ORYSI</name>
<dbReference type="HOGENOM" id="CLU_066537_1_0_1"/>
<dbReference type="STRING" id="39946.B8AZI7"/>
<sequence>MSLRALGSLLTRRRFSPCAQAQAEAESSRGIFTQATAGRSARSLRALQRDLAVGDGGAYGVVATIALAGLATILYVNENTDKSGEDVCDRETVKEPYPYLSKEAAIKAGFVDKDGTVQWASYLDHVNFQTHHGGMPPYDEEASAKEVSDWEEALKQQDVKVDEATMKSRFQDWMKEHNRSYSTEEEKARRYEIFKETAIRADKANACNSLYSHPGSFDWERYIDHMNTMNANEGYIGNQDVIVSEAVKKVMDTIPIVEQSGIGVWHVDVG</sequence>
<gene>
    <name evidence="2" type="ORF">OsI_20441</name>
</gene>
<evidence type="ECO:0000259" key="1">
    <source>
        <dbReference type="SMART" id="SM00848"/>
    </source>
</evidence>
<evidence type="ECO:0000313" key="3">
    <source>
        <dbReference type="Proteomes" id="UP000007015"/>
    </source>
</evidence>
<reference evidence="2 3" key="1">
    <citation type="journal article" date="2005" name="PLoS Biol.">
        <title>The genomes of Oryza sativa: a history of duplications.</title>
        <authorList>
            <person name="Yu J."/>
            <person name="Wang J."/>
            <person name="Lin W."/>
            <person name="Li S."/>
            <person name="Li H."/>
            <person name="Zhou J."/>
            <person name="Ni P."/>
            <person name="Dong W."/>
            <person name="Hu S."/>
            <person name="Zeng C."/>
            <person name="Zhang J."/>
            <person name="Zhang Y."/>
            <person name="Li R."/>
            <person name="Xu Z."/>
            <person name="Li S."/>
            <person name="Li X."/>
            <person name="Zheng H."/>
            <person name="Cong L."/>
            <person name="Lin L."/>
            <person name="Yin J."/>
            <person name="Geng J."/>
            <person name="Li G."/>
            <person name="Shi J."/>
            <person name="Liu J."/>
            <person name="Lv H."/>
            <person name="Li J."/>
            <person name="Wang J."/>
            <person name="Deng Y."/>
            <person name="Ran L."/>
            <person name="Shi X."/>
            <person name="Wang X."/>
            <person name="Wu Q."/>
            <person name="Li C."/>
            <person name="Ren X."/>
            <person name="Wang J."/>
            <person name="Wang X."/>
            <person name="Li D."/>
            <person name="Liu D."/>
            <person name="Zhang X."/>
            <person name="Ji Z."/>
            <person name="Zhao W."/>
            <person name="Sun Y."/>
            <person name="Zhang Z."/>
            <person name="Bao J."/>
            <person name="Han Y."/>
            <person name="Dong L."/>
            <person name="Ji J."/>
            <person name="Chen P."/>
            <person name="Wu S."/>
            <person name="Liu J."/>
            <person name="Xiao Y."/>
            <person name="Bu D."/>
            <person name="Tan J."/>
            <person name="Yang L."/>
            <person name="Ye C."/>
            <person name="Zhang J."/>
            <person name="Xu J."/>
            <person name="Zhou Y."/>
            <person name="Yu Y."/>
            <person name="Zhang B."/>
            <person name="Zhuang S."/>
            <person name="Wei H."/>
            <person name="Liu B."/>
            <person name="Lei M."/>
            <person name="Yu H."/>
            <person name="Li Y."/>
            <person name="Xu H."/>
            <person name="Wei S."/>
            <person name="He X."/>
            <person name="Fang L."/>
            <person name="Zhang Z."/>
            <person name="Zhang Y."/>
            <person name="Huang X."/>
            <person name="Su Z."/>
            <person name="Tong W."/>
            <person name="Li J."/>
            <person name="Tong Z."/>
            <person name="Li S."/>
            <person name="Ye J."/>
            <person name="Wang L."/>
            <person name="Fang L."/>
            <person name="Lei T."/>
            <person name="Chen C."/>
            <person name="Chen H."/>
            <person name="Xu Z."/>
            <person name="Li H."/>
            <person name="Huang H."/>
            <person name="Zhang F."/>
            <person name="Xu H."/>
            <person name="Li N."/>
            <person name="Zhao C."/>
            <person name="Li S."/>
            <person name="Dong L."/>
            <person name="Huang Y."/>
            <person name="Li L."/>
            <person name="Xi Y."/>
            <person name="Qi Q."/>
            <person name="Li W."/>
            <person name="Zhang B."/>
            <person name="Hu W."/>
            <person name="Zhang Y."/>
            <person name="Tian X."/>
            <person name="Jiao Y."/>
            <person name="Liang X."/>
            <person name="Jin J."/>
            <person name="Gao L."/>
            <person name="Zheng W."/>
            <person name="Hao B."/>
            <person name="Liu S."/>
            <person name="Wang W."/>
            <person name="Yuan L."/>
            <person name="Cao M."/>
            <person name="McDermott J."/>
            <person name="Samudrala R."/>
            <person name="Wang J."/>
            <person name="Wong G.K."/>
            <person name="Yang H."/>
        </authorList>
    </citation>
    <scope>NUCLEOTIDE SEQUENCE [LARGE SCALE GENOMIC DNA]</scope>
    <source>
        <strain evidence="3">cv. 93-11</strain>
    </source>
</reference>
<dbReference type="SMART" id="SM00848">
    <property type="entry name" value="Inhibitor_I29"/>
    <property type="match status" value="1"/>
</dbReference>
<protein>
    <recommendedName>
        <fullName evidence="1">Cathepsin propeptide inhibitor domain-containing protein</fullName>
    </recommendedName>
</protein>
<dbReference type="Pfam" id="PF08246">
    <property type="entry name" value="Inhibitor_I29"/>
    <property type="match status" value="1"/>
</dbReference>
<dbReference type="Gene3D" id="1.10.287.2250">
    <property type="match status" value="1"/>
</dbReference>
<dbReference type="Proteomes" id="UP000007015">
    <property type="component" value="Chromosome 5"/>
</dbReference>
<accession>B8AZI7</accession>
<dbReference type="OMA" id="CNSLYSH"/>
<dbReference type="SUPFAM" id="SSF54001">
    <property type="entry name" value="Cysteine proteinases"/>
    <property type="match status" value="1"/>
</dbReference>
<dbReference type="InterPro" id="IPR038765">
    <property type="entry name" value="Papain-like_cys_pep_sf"/>
</dbReference>
<dbReference type="AlphaFoldDB" id="B8AZI7"/>
<keyword evidence="3" id="KW-1185">Reference proteome</keyword>
<organism evidence="2 3">
    <name type="scientific">Oryza sativa subsp. indica</name>
    <name type="common">Rice</name>
    <dbReference type="NCBI Taxonomy" id="39946"/>
    <lineage>
        <taxon>Eukaryota</taxon>
        <taxon>Viridiplantae</taxon>
        <taxon>Streptophyta</taxon>
        <taxon>Embryophyta</taxon>
        <taxon>Tracheophyta</taxon>
        <taxon>Spermatophyta</taxon>
        <taxon>Magnoliopsida</taxon>
        <taxon>Liliopsida</taxon>
        <taxon>Poales</taxon>
        <taxon>Poaceae</taxon>
        <taxon>BOP clade</taxon>
        <taxon>Oryzoideae</taxon>
        <taxon>Oryzeae</taxon>
        <taxon>Oryzinae</taxon>
        <taxon>Oryza</taxon>
        <taxon>Oryza sativa</taxon>
    </lineage>
</organism>
<evidence type="ECO:0000313" key="2">
    <source>
        <dbReference type="EMBL" id="EEC79450.1"/>
    </source>
</evidence>
<dbReference type="Gramene" id="BGIOSGA017807-TA">
    <property type="protein sequence ID" value="BGIOSGA017807-PA"/>
    <property type="gene ID" value="BGIOSGA017807"/>
</dbReference>
<dbReference type="EMBL" id="CM000130">
    <property type="protein sequence ID" value="EEC79450.1"/>
    <property type="molecule type" value="Genomic_DNA"/>
</dbReference>
<feature type="domain" description="Cathepsin propeptide inhibitor" evidence="1">
    <location>
        <begin position="170"/>
        <end position="217"/>
    </location>
</feature>